<dbReference type="RefSeq" id="WP_183373835.1">
    <property type="nucleotide sequence ID" value="NZ_JACHHD010000001.1"/>
</dbReference>
<sequence length="323" mass="37962">MPNIITHTLFADEFLQEASPSLKEWLDPRKQLVEIGSNGPDFLFFHGLSPSRLLQKSELGRLGNTVHATKTSEFYQKALECIQKEKDQTIQTDMKAYVLGHLLHWCLDSTAHPYVYYRTGHGQSINSWWHHRFESLIDAILLKVKREQTIQEYRAYTITMATLEQVRAIARVYVPIAKDVYDVKIRPYQIKESLEDWTFVEKLFYDASGKKFETSFRIERLFGLESMISGFFVPNTPEDPFDTMNLLHNEWIHPCDDSIRSTESFFDLYEKAMDKAFHVIGLFLDAVEHPEREEDFLSYIVNKDYNTGLDENRKMRFFDPVFE</sequence>
<name>A0A7W8FW04_9FIRM</name>
<dbReference type="AlphaFoldDB" id="A0A7W8FW04"/>
<organism evidence="1 2">
    <name type="scientific">Faecalicoccus acidiformans</name>
    <dbReference type="NCBI Taxonomy" id="915173"/>
    <lineage>
        <taxon>Bacteria</taxon>
        <taxon>Bacillati</taxon>
        <taxon>Bacillota</taxon>
        <taxon>Erysipelotrichia</taxon>
        <taxon>Erysipelotrichales</taxon>
        <taxon>Erysipelotrichaceae</taxon>
        <taxon>Faecalicoccus</taxon>
    </lineage>
</organism>
<proteinExistence type="predicted"/>
<evidence type="ECO:0008006" key="3">
    <source>
        <dbReference type="Google" id="ProtNLM"/>
    </source>
</evidence>
<accession>A0A7W8FW04</accession>
<comment type="caution">
    <text evidence="1">The sequence shown here is derived from an EMBL/GenBank/DDBJ whole genome shotgun (WGS) entry which is preliminary data.</text>
</comment>
<dbReference type="EMBL" id="JACHHD010000001">
    <property type="protein sequence ID" value="MBB5184134.1"/>
    <property type="molecule type" value="Genomic_DNA"/>
</dbReference>
<protein>
    <recommendedName>
        <fullName evidence="3">Phospholipase C/D domain-containing protein</fullName>
    </recommendedName>
</protein>
<dbReference type="Proteomes" id="UP000521313">
    <property type="component" value="Unassembled WGS sequence"/>
</dbReference>
<reference evidence="1 2" key="1">
    <citation type="submission" date="2020-08" db="EMBL/GenBank/DDBJ databases">
        <title>Genomic Encyclopedia of Type Strains, Phase IV (KMG-IV): sequencing the most valuable type-strain genomes for metagenomic binning, comparative biology and taxonomic classification.</title>
        <authorList>
            <person name="Goeker M."/>
        </authorList>
    </citation>
    <scope>NUCLEOTIDE SEQUENCE [LARGE SCALE GENOMIC DNA]</scope>
    <source>
        <strain evidence="1 2">DSM 26963</strain>
    </source>
</reference>
<evidence type="ECO:0000313" key="1">
    <source>
        <dbReference type="EMBL" id="MBB5184134.1"/>
    </source>
</evidence>
<gene>
    <name evidence="1" type="ORF">HNQ43_000167</name>
</gene>
<evidence type="ECO:0000313" key="2">
    <source>
        <dbReference type="Proteomes" id="UP000521313"/>
    </source>
</evidence>